<dbReference type="GO" id="GO:0005388">
    <property type="term" value="F:P-type calcium transporter activity"/>
    <property type="evidence" value="ECO:0007669"/>
    <property type="project" value="UniProtKB-EC"/>
</dbReference>
<dbReference type="OrthoDB" id="116380at2759"/>
<dbReference type="GO" id="GO:0005886">
    <property type="term" value="C:plasma membrane"/>
    <property type="evidence" value="ECO:0007669"/>
    <property type="project" value="UniProtKB-SubCell"/>
</dbReference>
<comment type="similarity">
    <text evidence="2">Belongs to the cation transport ATPase (P-type) (TC 3.A.3) family. Type IIB subfamily.</text>
</comment>
<protein>
    <recommendedName>
        <fullName evidence="19">Calcium-transporting ATPase</fullName>
        <ecNumber evidence="19">7.2.2.10</ecNumber>
    </recommendedName>
</protein>
<evidence type="ECO:0000256" key="11">
    <source>
        <dbReference type="ARBA" id="ARBA00022840"/>
    </source>
</evidence>
<dbReference type="GO" id="GO:0005524">
    <property type="term" value="F:ATP binding"/>
    <property type="evidence" value="ECO:0007669"/>
    <property type="project" value="UniProtKB-KW"/>
</dbReference>
<evidence type="ECO:0000256" key="16">
    <source>
        <dbReference type="ARBA" id="ARBA00023008"/>
    </source>
</evidence>
<evidence type="ECO:0000256" key="4">
    <source>
        <dbReference type="ARBA" id="ARBA00022475"/>
    </source>
</evidence>
<feature type="transmembrane region" description="Helical" evidence="19">
    <location>
        <begin position="111"/>
        <end position="130"/>
    </location>
</feature>
<keyword evidence="17 19" id="KW-0406">Ion transport</keyword>
<evidence type="ECO:0000256" key="5">
    <source>
        <dbReference type="ARBA" id="ARBA00022568"/>
    </source>
</evidence>
<dbReference type="EMBL" id="CAJNOM010000005">
    <property type="protein sequence ID" value="CAF0756234.1"/>
    <property type="molecule type" value="Genomic_DNA"/>
</dbReference>
<dbReference type="GO" id="GO:0051480">
    <property type="term" value="P:regulation of cytosolic calcium ion concentration"/>
    <property type="evidence" value="ECO:0007669"/>
    <property type="project" value="TreeGrafter"/>
</dbReference>
<keyword evidence="15 19" id="KW-1133">Transmembrane helix</keyword>
<reference evidence="21" key="1">
    <citation type="submission" date="2021-02" db="EMBL/GenBank/DDBJ databases">
        <authorList>
            <person name="Nowell W R."/>
        </authorList>
    </citation>
    <scope>NUCLEOTIDE SEQUENCE</scope>
</reference>
<dbReference type="SUPFAM" id="SSF56784">
    <property type="entry name" value="HAD-like"/>
    <property type="match status" value="1"/>
</dbReference>
<dbReference type="Gene3D" id="3.40.1110.10">
    <property type="entry name" value="Calcium-transporting ATPase, cytoplasmic domain N"/>
    <property type="match status" value="1"/>
</dbReference>
<name>A0A813PZH5_9BILA</name>
<dbReference type="InterPro" id="IPR023299">
    <property type="entry name" value="ATPase_P-typ_cyto_dom_N"/>
</dbReference>
<comment type="catalytic activity">
    <reaction evidence="19">
        <text>Ca(2+)(in) + ATP + H2O = Ca(2+)(out) + ADP + phosphate + H(+)</text>
        <dbReference type="Rhea" id="RHEA:18105"/>
        <dbReference type="ChEBI" id="CHEBI:15377"/>
        <dbReference type="ChEBI" id="CHEBI:15378"/>
        <dbReference type="ChEBI" id="CHEBI:29108"/>
        <dbReference type="ChEBI" id="CHEBI:30616"/>
        <dbReference type="ChEBI" id="CHEBI:43474"/>
        <dbReference type="ChEBI" id="CHEBI:456216"/>
        <dbReference type="EC" id="7.2.2.10"/>
    </reaction>
</comment>
<dbReference type="Pfam" id="PF13246">
    <property type="entry name" value="Cation_ATPase"/>
    <property type="match status" value="1"/>
</dbReference>
<comment type="caution">
    <text evidence="19">Lacks conserved residue(s) required for the propagation of feature annotation.</text>
</comment>
<dbReference type="InterPro" id="IPR001757">
    <property type="entry name" value="P_typ_ATPase"/>
</dbReference>
<keyword evidence="12" id="KW-0460">Magnesium</keyword>
<dbReference type="SMART" id="SM00831">
    <property type="entry name" value="Cation_ATPase_N"/>
    <property type="match status" value="1"/>
</dbReference>
<dbReference type="Gene3D" id="3.40.50.1000">
    <property type="entry name" value="HAD superfamily/HAD-like"/>
    <property type="match status" value="1"/>
</dbReference>
<dbReference type="PRINTS" id="PR00119">
    <property type="entry name" value="CATATPASE"/>
</dbReference>
<feature type="transmembrane region" description="Helical" evidence="19">
    <location>
        <begin position="776"/>
        <end position="795"/>
    </location>
</feature>
<evidence type="ECO:0000256" key="2">
    <source>
        <dbReference type="ARBA" id="ARBA00006124"/>
    </source>
</evidence>
<dbReference type="InterPro" id="IPR023214">
    <property type="entry name" value="HAD_sf"/>
</dbReference>
<dbReference type="InterPro" id="IPR006408">
    <property type="entry name" value="P-type_ATPase_IIB"/>
</dbReference>
<dbReference type="Gene3D" id="1.20.1110.10">
    <property type="entry name" value="Calcium-transporting ATPase, transmembrane domain"/>
    <property type="match status" value="3"/>
</dbReference>
<dbReference type="PANTHER" id="PTHR24093:SF369">
    <property type="entry name" value="CALCIUM-TRANSPORTING ATPASE"/>
    <property type="match status" value="1"/>
</dbReference>
<dbReference type="SFLD" id="SFLDG00002">
    <property type="entry name" value="C1.7:_P-type_atpase_like"/>
    <property type="match status" value="1"/>
</dbReference>
<keyword evidence="18 19" id="KW-0472">Membrane</keyword>
<evidence type="ECO:0000256" key="19">
    <source>
        <dbReference type="RuleBase" id="RU361146"/>
    </source>
</evidence>
<feature type="transmembrane region" description="Helical" evidence="19">
    <location>
        <begin position="72"/>
        <end position="91"/>
    </location>
</feature>
<keyword evidence="4" id="KW-1003">Cell membrane</keyword>
<evidence type="ECO:0000256" key="12">
    <source>
        <dbReference type="ARBA" id="ARBA00022842"/>
    </source>
</evidence>
<feature type="transmembrane region" description="Helical" evidence="19">
    <location>
        <begin position="334"/>
        <end position="365"/>
    </location>
</feature>
<evidence type="ECO:0000256" key="8">
    <source>
        <dbReference type="ARBA" id="ARBA00022741"/>
    </source>
</evidence>
<comment type="subcellular location">
    <subcellularLocation>
        <location evidence="1">Cell membrane</location>
        <topology evidence="1">Multi-pass membrane protein</topology>
    </subcellularLocation>
    <subcellularLocation>
        <location evidence="19">Membrane</location>
        <topology evidence="19">Multi-pass membrane protein</topology>
    </subcellularLocation>
</comment>
<keyword evidence="14" id="KW-1278">Translocase</keyword>
<keyword evidence="16" id="KW-0186">Copper</keyword>
<evidence type="ECO:0000256" key="9">
    <source>
        <dbReference type="ARBA" id="ARBA00022796"/>
    </source>
</evidence>
<dbReference type="InterPro" id="IPR059000">
    <property type="entry name" value="ATPase_P-type_domA"/>
</dbReference>
<comment type="function">
    <text evidence="19">Catalyzes the hydrolysis of ATP coupled with the transport of calcium.</text>
</comment>
<feature type="transmembrane region" description="Helical" evidence="19">
    <location>
        <begin position="892"/>
        <end position="909"/>
    </location>
</feature>
<evidence type="ECO:0000313" key="21">
    <source>
        <dbReference type="EMBL" id="CAF0756234.1"/>
    </source>
</evidence>
<evidence type="ECO:0000259" key="20">
    <source>
        <dbReference type="SMART" id="SM00831"/>
    </source>
</evidence>
<organism evidence="21 22">
    <name type="scientific">Adineta steineri</name>
    <dbReference type="NCBI Taxonomy" id="433720"/>
    <lineage>
        <taxon>Eukaryota</taxon>
        <taxon>Metazoa</taxon>
        <taxon>Spiralia</taxon>
        <taxon>Gnathifera</taxon>
        <taxon>Rotifera</taxon>
        <taxon>Eurotatoria</taxon>
        <taxon>Bdelloidea</taxon>
        <taxon>Adinetida</taxon>
        <taxon>Adinetidae</taxon>
        <taxon>Adineta</taxon>
    </lineage>
</organism>
<feature type="transmembrane region" description="Helical" evidence="19">
    <location>
        <begin position="929"/>
        <end position="948"/>
    </location>
</feature>
<gene>
    <name evidence="21" type="ORF">QVE165_LOCUS1792</name>
</gene>
<dbReference type="InterPro" id="IPR006068">
    <property type="entry name" value="ATPase_P-typ_cation-transptr_C"/>
</dbReference>
<feature type="transmembrane region" description="Helical" evidence="19">
    <location>
        <begin position="853"/>
        <end position="872"/>
    </location>
</feature>
<dbReference type="InterPro" id="IPR044492">
    <property type="entry name" value="P_typ_ATPase_HD_dom"/>
</dbReference>
<keyword evidence="5 19" id="KW-0109">Calcium transport</keyword>
<dbReference type="SUPFAM" id="SSF81660">
    <property type="entry name" value="Metal cation-transporting ATPase, ATP-binding domain N"/>
    <property type="match status" value="1"/>
</dbReference>
<dbReference type="NCBIfam" id="TIGR01517">
    <property type="entry name" value="ATPase-IIB_Ca"/>
    <property type="match status" value="1"/>
</dbReference>
<dbReference type="FunFam" id="3.40.50.1000:FF:000144">
    <property type="entry name" value="copper-transporting ATPase 1 isoform X2"/>
    <property type="match status" value="1"/>
</dbReference>
<proteinExistence type="inferred from homology"/>
<evidence type="ECO:0000256" key="1">
    <source>
        <dbReference type="ARBA" id="ARBA00004651"/>
    </source>
</evidence>
<dbReference type="Pfam" id="PF00689">
    <property type="entry name" value="Cation_ATPase_C"/>
    <property type="match status" value="1"/>
</dbReference>
<accession>A0A813PZH5</accession>
<evidence type="ECO:0000256" key="7">
    <source>
        <dbReference type="ARBA" id="ARBA00022723"/>
    </source>
</evidence>
<keyword evidence="11 19" id="KW-0067">ATP-binding</keyword>
<dbReference type="InterPro" id="IPR018303">
    <property type="entry name" value="ATPase_P-typ_P_site"/>
</dbReference>
<dbReference type="GO" id="GO:0016887">
    <property type="term" value="F:ATP hydrolysis activity"/>
    <property type="evidence" value="ECO:0007669"/>
    <property type="project" value="InterPro"/>
</dbReference>
<dbReference type="Proteomes" id="UP000663832">
    <property type="component" value="Unassembled WGS sequence"/>
</dbReference>
<keyword evidence="3 19" id="KW-0813">Transport</keyword>
<dbReference type="PANTHER" id="PTHR24093">
    <property type="entry name" value="CATION TRANSPORTING ATPASE"/>
    <property type="match status" value="1"/>
</dbReference>
<dbReference type="NCBIfam" id="TIGR01494">
    <property type="entry name" value="ATPase_P-type"/>
    <property type="match status" value="3"/>
</dbReference>
<dbReference type="FunFam" id="1.20.1110.10:FF:000002">
    <property type="entry name" value="Calcium-transporting ATPase"/>
    <property type="match status" value="1"/>
</dbReference>
<dbReference type="Gene3D" id="2.70.150.10">
    <property type="entry name" value="Calcium-transporting ATPase, cytoplasmic transduction domain A"/>
    <property type="match status" value="1"/>
</dbReference>
<evidence type="ECO:0000256" key="17">
    <source>
        <dbReference type="ARBA" id="ARBA00023065"/>
    </source>
</evidence>
<dbReference type="SUPFAM" id="SSF81653">
    <property type="entry name" value="Calcium ATPase, transduction domain A"/>
    <property type="match status" value="1"/>
</dbReference>
<dbReference type="CDD" id="cd02081">
    <property type="entry name" value="P-type_ATPase_Ca_PMCA-like"/>
    <property type="match status" value="1"/>
</dbReference>
<evidence type="ECO:0000256" key="15">
    <source>
        <dbReference type="ARBA" id="ARBA00022989"/>
    </source>
</evidence>
<dbReference type="FunFam" id="2.70.150.10:FF:000001">
    <property type="entry name" value="Calcium-transporting ATPase"/>
    <property type="match status" value="1"/>
</dbReference>
<dbReference type="InterPro" id="IPR004014">
    <property type="entry name" value="ATPase_P-typ_cation-transptr_N"/>
</dbReference>
<dbReference type="GO" id="GO:0005516">
    <property type="term" value="F:calmodulin binding"/>
    <property type="evidence" value="ECO:0007669"/>
    <property type="project" value="UniProtKB-KW"/>
</dbReference>
<evidence type="ECO:0000256" key="3">
    <source>
        <dbReference type="ARBA" id="ARBA00022448"/>
    </source>
</evidence>
<evidence type="ECO:0000256" key="10">
    <source>
        <dbReference type="ARBA" id="ARBA00022837"/>
    </source>
</evidence>
<dbReference type="FunFam" id="1.20.1110.10:FF:000001">
    <property type="entry name" value="Calcium-transporting ATPase"/>
    <property type="match status" value="1"/>
</dbReference>
<evidence type="ECO:0000313" key="22">
    <source>
        <dbReference type="Proteomes" id="UP000663832"/>
    </source>
</evidence>
<evidence type="ECO:0000256" key="13">
    <source>
        <dbReference type="ARBA" id="ARBA00022860"/>
    </source>
</evidence>
<dbReference type="InterPro" id="IPR036412">
    <property type="entry name" value="HAD-like_sf"/>
</dbReference>
<dbReference type="FunFam" id="1.20.1110.10:FF:000033">
    <property type="entry name" value="Calcium-transporting ATPase"/>
    <property type="match status" value="1"/>
</dbReference>
<comment type="caution">
    <text evidence="21">The sequence shown here is derived from an EMBL/GenBank/DDBJ whole genome shotgun (WGS) entry which is preliminary data.</text>
</comment>
<keyword evidence="10 19" id="KW-0106">Calcium</keyword>
<feature type="transmembrane region" description="Helical" evidence="19">
    <location>
        <begin position="291"/>
        <end position="314"/>
    </location>
</feature>
<dbReference type="InterPro" id="IPR008250">
    <property type="entry name" value="ATPase_P-typ_transduc_dom_A_sf"/>
</dbReference>
<keyword evidence="9" id="KW-0187">Copper transport</keyword>
<dbReference type="Pfam" id="PF00122">
    <property type="entry name" value="E1-E2_ATPase"/>
    <property type="match status" value="1"/>
</dbReference>
<dbReference type="AlphaFoldDB" id="A0A813PZH5"/>
<dbReference type="SFLD" id="SFLDS00003">
    <property type="entry name" value="Haloacid_Dehalogenase"/>
    <property type="match status" value="1"/>
</dbReference>
<dbReference type="Pfam" id="PF00690">
    <property type="entry name" value="Cation_ATPase_N"/>
    <property type="match status" value="1"/>
</dbReference>
<dbReference type="GO" id="GO:0046872">
    <property type="term" value="F:metal ion binding"/>
    <property type="evidence" value="ECO:0007669"/>
    <property type="project" value="UniProtKB-KW"/>
</dbReference>
<keyword evidence="8 19" id="KW-0547">Nucleotide-binding</keyword>
<evidence type="ECO:0000256" key="18">
    <source>
        <dbReference type="ARBA" id="ARBA00023136"/>
    </source>
</evidence>
<keyword evidence="7" id="KW-0479">Metal-binding</keyword>
<evidence type="ECO:0000256" key="14">
    <source>
        <dbReference type="ARBA" id="ARBA00022967"/>
    </source>
</evidence>
<dbReference type="InterPro" id="IPR023298">
    <property type="entry name" value="ATPase_P-typ_TM_dom_sf"/>
</dbReference>
<feature type="domain" description="Cation-transporting P-type ATPase N-terminal" evidence="20">
    <location>
        <begin position="18"/>
        <end position="89"/>
    </location>
</feature>
<evidence type="ECO:0000256" key="6">
    <source>
        <dbReference type="ARBA" id="ARBA00022692"/>
    </source>
</evidence>
<sequence length="1064" mass="120884">MQTHQHDGIKEFNETFGGLYGLEKRLKTNLKTGLTGDPLDLLHRKKIFGHNEIPKKSAKSFFRLMFEALQDVTLIILIICATISFGLAFYHSDRNTFEHQYERHKETNVDWIEGAAIILAVIVVIFVTAFNDWSKERQFRGLQNKIEHDQKFNLIRNNQLEQVPLKDIVVGDVCQIKYGDLLPADGVVIQSNDLKVDESSLTGESDLISKNLHKNPFLLSGTHVMEGSGKMLVIAVGEHSQTGVICRLLRTPVPKKNETTETTKPKATDDIHNDRNRDKERSILQTKLTKLAIQIGYIGMIVAVLTVLVLIARFSYEEFVIKREPWKAKYWNRFVRYLITGITVLVVAVPEGLPLAVTISLAYAVKKMMYDNNLVRHLDACETMGNATTICSDKTGTLTTNRMTVVEVYIAGKHWKNINNRNKLEEMHLSDKTKEILFEGISVNSSYTSKLILPTEKEILPKQVGNKTECGLLNFIVELDGNYEALRKTYLEESFLHVYTFNSIRKLMSTVIQRSDTIRLHMKGASEIVLQKCTKILDQEGNVIPLTKDDCNYLLHDVIEPMACDGLRTICIAYKDFHEMPNDWNDETTIFEDLTCICICGIEDPVRPEVREAIEQCKEAGITVRMITGDNVNTARSIALKCGIISPTDHFLVLDGKEFNRRIRPNRFEDVDQNLFDKIGSNLRVLARSSPQDKYLLVKHLVESKHSMTREIVAVTGDGTNDGPALKKADIGFSMGIQGTDVAKEASDIILIDDNFTSIVKAIMWGRNVTDSISKFLQFQLTVNVVALICAFVGSCIVKESPLRAVQMLWVNLIMDTLASLALATDRPTIDLLKRKPTGRNYPLITHRMAKNIVLQAIYQLSIILFLLFAGPSVFDMKDGQPGPNGYMPSEHFTMIFNSFVLMALFNEINCRKIHGELNVFRHILANKIFCTIWIVTFIVQILLVQYGSMVFSCVKLSLDEWMWCFLFGTGTLLWNQKKSDINTNGVINNAYEHSNESNVIRSSINQDLNISDDEIKNIRILWLRNITRIRMQLRVIRAFRDHIQIGMVKNANRHENPINFSII</sequence>
<dbReference type="SUPFAM" id="SSF81665">
    <property type="entry name" value="Calcium ATPase, transmembrane domain M"/>
    <property type="match status" value="1"/>
</dbReference>
<dbReference type="EC" id="7.2.2.10" evidence="19"/>
<dbReference type="SFLD" id="SFLDF00027">
    <property type="entry name" value="p-type_atpase"/>
    <property type="match status" value="1"/>
</dbReference>
<dbReference type="GO" id="GO:0006825">
    <property type="term" value="P:copper ion transport"/>
    <property type="evidence" value="ECO:0007669"/>
    <property type="project" value="UniProtKB-KW"/>
</dbReference>
<keyword evidence="22" id="KW-1185">Reference proteome</keyword>
<dbReference type="PROSITE" id="PS00154">
    <property type="entry name" value="ATPASE_E1_E2"/>
    <property type="match status" value="1"/>
</dbReference>
<keyword evidence="13" id="KW-0112">Calmodulin-binding</keyword>
<keyword evidence="6 19" id="KW-0812">Transmembrane</keyword>